<keyword evidence="3" id="KW-1185">Reference proteome</keyword>
<accession>A0ABV6EEQ5</accession>
<dbReference type="Gene3D" id="2.60.40.1090">
    <property type="entry name" value="Fimbrial-type adhesion domain"/>
    <property type="match status" value="1"/>
</dbReference>
<protein>
    <submittedName>
        <fullName evidence="2">Uncharacterized protein</fullName>
    </submittedName>
</protein>
<reference evidence="2 3" key="1">
    <citation type="submission" date="2024-09" db="EMBL/GenBank/DDBJ databases">
        <authorList>
            <person name="Sun Q."/>
            <person name="Mori K."/>
        </authorList>
    </citation>
    <scope>NUCLEOTIDE SEQUENCE [LARGE SCALE GENOMIC DNA]</scope>
    <source>
        <strain evidence="2 3">CCM 8626</strain>
    </source>
</reference>
<dbReference type="Proteomes" id="UP001589792">
    <property type="component" value="Unassembled WGS sequence"/>
</dbReference>
<evidence type="ECO:0000256" key="1">
    <source>
        <dbReference type="SAM" id="SignalP"/>
    </source>
</evidence>
<dbReference type="InterPro" id="IPR036937">
    <property type="entry name" value="Adhesion_dom_fimbrial_sf"/>
</dbReference>
<feature type="signal peptide" evidence="1">
    <location>
        <begin position="1"/>
        <end position="18"/>
    </location>
</feature>
<dbReference type="EMBL" id="JBHLXG010000011">
    <property type="protein sequence ID" value="MFC0227456.1"/>
    <property type="molecule type" value="Genomic_DNA"/>
</dbReference>
<name>A0ABV6EEQ5_9GAMM</name>
<sequence length="261" mass="27938">MRSLLIMLTFLLVNMAYAAPYVTRFTMETISYASNTSRVNAEIGDLPLTFASPVDWGRVGDPAYYGPVFCMTGLNGCQAYGIHSVIGTYGDTWEQLGQKWIAKFGASTISMQVSQLASKNFFFCMAVTNQSHFNWGSNSAWQDIQPSSCVIASLSPAQCSIDATANINYGPINIDQINGLTKTASVSISCDRAVLVSLESLTPTVDLGHGVKSKITIDGQSTPPAMSINNTKVVNVESTLSSTNPTAGFISGNAIIIMSLE</sequence>
<evidence type="ECO:0000313" key="3">
    <source>
        <dbReference type="Proteomes" id="UP001589792"/>
    </source>
</evidence>
<comment type="caution">
    <text evidence="2">The sequence shown here is derived from an EMBL/GenBank/DDBJ whole genome shotgun (WGS) entry which is preliminary data.</text>
</comment>
<proteinExistence type="predicted"/>
<dbReference type="RefSeq" id="WP_380676080.1">
    <property type="nucleotide sequence ID" value="NZ_CP173186.1"/>
</dbReference>
<feature type="chain" id="PRO_5047459510" evidence="1">
    <location>
        <begin position="19"/>
        <end position="261"/>
    </location>
</feature>
<evidence type="ECO:0000313" key="2">
    <source>
        <dbReference type="EMBL" id="MFC0227456.1"/>
    </source>
</evidence>
<organism evidence="2 3">
    <name type="scientific">Serratia aquatilis</name>
    <dbReference type="NCBI Taxonomy" id="1737515"/>
    <lineage>
        <taxon>Bacteria</taxon>
        <taxon>Pseudomonadati</taxon>
        <taxon>Pseudomonadota</taxon>
        <taxon>Gammaproteobacteria</taxon>
        <taxon>Enterobacterales</taxon>
        <taxon>Yersiniaceae</taxon>
        <taxon>Serratia</taxon>
    </lineage>
</organism>
<keyword evidence="1" id="KW-0732">Signal</keyword>
<gene>
    <name evidence="2" type="ORF">ACFFJ3_13210</name>
</gene>